<protein>
    <recommendedName>
        <fullName evidence="3">F-box domain-containing protein</fullName>
    </recommendedName>
</protein>
<reference evidence="1 2" key="1">
    <citation type="journal article" date="2012" name="Eukaryot. Cell">
        <title>Draft genome sequence of CBS 2479, the standard type strain of Trichosporon asahii.</title>
        <authorList>
            <person name="Yang R.Y."/>
            <person name="Li H.T."/>
            <person name="Zhu H."/>
            <person name="Zhou G.P."/>
            <person name="Wang M."/>
            <person name="Wang L."/>
        </authorList>
    </citation>
    <scope>NUCLEOTIDE SEQUENCE [LARGE SCALE GENOMIC DNA]</scope>
    <source>
        <strain evidence="2">ATCC 90039 / CBS 2479 / JCM 2466 / KCTC 7840 / NCYC 2677 / UAMH 7654</strain>
    </source>
</reference>
<dbReference type="KEGG" id="tasa:A1Q1_00025"/>
<dbReference type="GeneID" id="25983539"/>
<dbReference type="RefSeq" id="XP_014184341.1">
    <property type="nucleotide sequence ID" value="XM_014328866.1"/>
</dbReference>
<sequence length="325" mass="37266">MVTIDIAFFPHIFDSIFEASDHNALIRLRQTCRALRSRIDDEWGHLAWLVKDDRPYAAVNRRSLIIPCDSPCLRLTTVLDICHADDWCDVNEVPSCCRPEVIRIFCLGIIPLTACTKTIIILDQECGDIAGYYMEPPPDPQFSINIIYKLDYMVWEGSEGRCPPFFSYVGRMKRSADVYLLLSGCNPTGDCVKDLCYFMMESLTGYKSGVREGEAPLGYEHNFYFVDVPSWFDTSITDLSKDDSERLDRILTTPSTFYAHMLAEAGYEEGLEDGSEAEYARHWPRLVVLERVFKQVHCISREQMRKRVGDKAFDLTFAPPMRTNV</sequence>
<dbReference type="Proteomes" id="UP000002748">
    <property type="component" value="Unassembled WGS sequence"/>
</dbReference>
<proteinExistence type="predicted"/>
<accession>J8QH27</accession>
<organism evidence="1 2">
    <name type="scientific">Trichosporon asahii var. asahii (strain ATCC 90039 / CBS 2479 / JCM 2466 / KCTC 7840 / NBRC 103889/ NCYC 2677 / UAMH 7654)</name>
    <name type="common">Yeast</name>
    <dbReference type="NCBI Taxonomy" id="1186058"/>
    <lineage>
        <taxon>Eukaryota</taxon>
        <taxon>Fungi</taxon>
        <taxon>Dikarya</taxon>
        <taxon>Basidiomycota</taxon>
        <taxon>Agaricomycotina</taxon>
        <taxon>Tremellomycetes</taxon>
        <taxon>Trichosporonales</taxon>
        <taxon>Trichosporonaceae</taxon>
        <taxon>Trichosporon</taxon>
    </lineage>
</organism>
<comment type="caution">
    <text evidence="1">The sequence shown here is derived from an EMBL/GenBank/DDBJ whole genome shotgun (WGS) entry which is preliminary data.</text>
</comment>
<gene>
    <name evidence="1" type="ORF">A1Q1_00025</name>
</gene>
<dbReference type="VEuPathDB" id="FungiDB:A1Q1_00025"/>
<name>J8QH27_TRIAS</name>
<dbReference type="AlphaFoldDB" id="J8QH27"/>
<evidence type="ECO:0000313" key="2">
    <source>
        <dbReference type="Proteomes" id="UP000002748"/>
    </source>
</evidence>
<dbReference type="HOGENOM" id="CLU_855780_0_0_1"/>
<dbReference type="EMBL" id="ALBS01000009">
    <property type="protein sequence ID" value="EJT53018.1"/>
    <property type="molecule type" value="Genomic_DNA"/>
</dbReference>
<evidence type="ECO:0000313" key="1">
    <source>
        <dbReference type="EMBL" id="EJT53018.1"/>
    </source>
</evidence>
<evidence type="ECO:0008006" key="3">
    <source>
        <dbReference type="Google" id="ProtNLM"/>
    </source>
</evidence>